<protein>
    <recommendedName>
        <fullName evidence="6">Lipoprotein</fullName>
    </recommendedName>
</protein>
<dbReference type="RefSeq" id="WP_074931621.1">
    <property type="nucleotide sequence ID" value="NZ_FORI01000006.1"/>
</dbReference>
<name>A0A1I3L3V7_9SPIR</name>
<feature type="coiled-coil region" evidence="1">
    <location>
        <begin position="254"/>
        <end position="288"/>
    </location>
</feature>
<accession>A0A1I3L3V7</accession>
<evidence type="ECO:0000256" key="1">
    <source>
        <dbReference type="SAM" id="Coils"/>
    </source>
</evidence>
<dbReference type="Proteomes" id="UP000182737">
    <property type="component" value="Unassembled WGS sequence"/>
</dbReference>
<evidence type="ECO:0000313" key="4">
    <source>
        <dbReference type="EMBL" id="SFI79095.1"/>
    </source>
</evidence>
<dbReference type="AlphaFoldDB" id="A0A1I3L3V7"/>
<feature type="chain" id="PRO_5010220536" description="Lipoprotein" evidence="3">
    <location>
        <begin position="26"/>
        <end position="335"/>
    </location>
</feature>
<feature type="signal peptide" evidence="3">
    <location>
        <begin position="1"/>
        <end position="25"/>
    </location>
</feature>
<sequence>MKKVYITLLSIFTLLFFISCGSKPAAEDTTAPEAPDVTEAVEDLSENIADEGLSEAAKLAQLMEQINEARQAAIEAGADKNCPDQMNKLDYLLAGLKDSDDPEGAAKSIIDRYNLLANYSSALEAKKEIDDNDYASYAQNNYDRGVDNLAKVDAAFDSGSDDFDKSVFVNAENALKEFNTVINVAYKKIAKEEREAAMEAKKNADSVKAGVARKTEYNEAADLIQSGDSLYSMQNAKKAAEKYKDANVKFTYLYQDVAAKRAAAQAAIEEAKKRVAESEKFAEEADVKAPITEQVEGIEDEDAVLLEADDYEDPEDAEADIAEELEDDIDESEAK</sequence>
<feature type="region of interest" description="Disordered" evidence="2">
    <location>
        <begin position="308"/>
        <end position="335"/>
    </location>
</feature>
<keyword evidence="1" id="KW-0175">Coiled coil</keyword>
<evidence type="ECO:0000256" key="2">
    <source>
        <dbReference type="SAM" id="MobiDB-lite"/>
    </source>
</evidence>
<gene>
    <name evidence="4" type="ORF">SAMN04487775_10610</name>
</gene>
<keyword evidence="3" id="KW-0732">Signal</keyword>
<organism evidence="4 5">
    <name type="scientific">Treponema bryantii</name>
    <dbReference type="NCBI Taxonomy" id="163"/>
    <lineage>
        <taxon>Bacteria</taxon>
        <taxon>Pseudomonadati</taxon>
        <taxon>Spirochaetota</taxon>
        <taxon>Spirochaetia</taxon>
        <taxon>Spirochaetales</taxon>
        <taxon>Treponemataceae</taxon>
        <taxon>Treponema</taxon>
    </lineage>
</organism>
<evidence type="ECO:0000256" key="3">
    <source>
        <dbReference type="SAM" id="SignalP"/>
    </source>
</evidence>
<dbReference type="PROSITE" id="PS51257">
    <property type="entry name" value="PROKAR_LIPOPROTEIN"/>
    <property type="match status" value="1"/>
</dbReference>
<dbReference type="OrthoDB" id="360317at2"/>
<proteinExistence type="predicted"/>
<reference evidence="5" key="1">
    <citation type="submission" date="2016-10" db="EMBL/GenBank/DDBJ databases">
        <authorList>
            <person name="Varghese N."/>
            <person name="Submissions S."/>
        </authorList>
    </citation>
    <scope>NUCLEOTIDE SEQUENCE [LARGE SCALE GENOMIC DNA]</scope>
    <source>
        <strain evidence="5">XBD1002</strain>
    </source>
</reference>
<dbReference type="EMBL" id="FORI01000006">
    <property type="protein sequence ID" value="SFI79095.1"/>
    <property type="molecule type" value="Genomic_DNA"/>
</dbReference>
<evidence type="ECO:0008006" key="6">
    <source>
        <dbReference type="Google" id="ProtNLM"/>
    </source>
</evidence>
<keyword evidence="5" id="KW-1185">Reference proteome</keyword>
<evidence type="ECO:0000313" key="5">
    <source>
        <dbReference type="Proteomes" id="UP000182737"/>
    </source>
</evidence>